<reference evidence="1" key="2">
    <citation type="journal article" date="2015" name="Data Brief">
        <title>Shoot transcriptome of the giant reed, Arundo donax.</title>
        <authorList>
            <person name="Barrero R.A."/>
            <person name="Guerrero F.D."/>
            <person name="Moolhuijzen P."/>
            <person name="Goolsby J.A."/>
            <person name="Tidwell J."/>
            <person name="Bellgard S.E."/>
            <person name="Bellgard M.I."/>
        </authorList>
    </citation>
    <scope>NUCLEOTIDE SEQUENCE</scope>
    <source>
        <tissue evidence="1">Shoot tissue taken approximately 20 cm above the soil surface</tissue>
    </source>
</reference>
<name>A0A0A9BVJ2_ARUDO</name>
<dbReference type="EMBL" id="GBRH01234603">
    <property type="protein sequence ID" value="JAD63292.1"/>
    <property type="molecule type" value="Transcribed_RNA"/>
</dbReference>
<reference evidence="1" key="1">
    <citation type="submission" date="2014-09" db="EMBL/GenBank/DDBJ databases">
        <authorList>
            <person name="Magalhaes I.L.F."/>
            <person name="Oliveira U."/>
            <person name="Santos F.R."/>
            <person name="Vidigal T.H.D.A."/>
            <person name="Brescovit A.D."/>
            <person name="Santos A.J."/>
        </authorList>
    </citation>
    <scope>NUCLEOTIDE SEQUENCE</scope>
    <source>
        <tissue evidence="1">Shoot tissue taken approximately 20 cm above the soil surface</tissue>
    </source>
</reference>
<sequence>MELKNFSTQEMRFMET</sequence>
<proteinExistence type="predicted"/>
<dbReference type="AlphaFoldDB" id="A0A0A9BVJ2"/>
<protein>
    <submittedName>
        <fullName evidence="1">Uncharacterized protein</fullName>
    </submittedName>
</protein>
<organism evidence="1">
    <name type="scientific">Arundo donax</name>
    <name type="common">Giant reed</name>
    <name type="synonym">Donax arundinaceus</name>
    <dbReference type="NCBI Taxonomy" id="35708"/>
    <lineage>
        <taxon>Eukaryota</taxon>
        <taxon>Viridiplantae</taxon>
        <taxon>Streptophyta</taxon>
        <taxon>Embryophyta</taxon>
        <taxon>Tracheophyta</taxon>
        <taxon>Spermatophyta</taxon>
        <taxon>Magnoliopsida</taxon>
        <taxon>Liliopsida</taxon>
        <taxon>Poales</taxon>
        <taxon>Poaceae</taxon>
        <taxon>PACMAD clade</taxon>
        <taxon>Arundinoideae</taxon>
        <taxon>Arundineae</taxon>
        <taxon>Arundo</taxon>
    </lineage>
</organism>
<evidence type="ECO:0000313" key="1">
    <source>
        <dbReference type="EMBL" id="JAD63292.1"/>
    </source>
</evidence>
<accession>A0A0A9BVJ2</accession>